<dbReference type="Proteomes" id="UP000004105">
    <property type="component" value="Unassembled WGS sequence"/>
</dbReference>
<gene>
    <name evidence="1" type="ORF">HMPREF9123_0763</name>
</gene>
<reference evidence="1 2" key="1">
    <citation type="submission" date="2011-02" db="EMBL/GenBank/DDBJ databases">
        <authorList>
            <person name="Muzny D."/>
            <person name="Qin X."/>
            <person name="Deng J."/>
            <person name="Jiang H."/>
            <person name="Liu Y."/>
            <person name="Qu J."/>
            <person name="Song X.-Z."/>
            <person name="Zhang L."/>
            <person name="Thornton R."/>
            <person name="Coyle M."/>
            <person name="Francisco L."/>
            <person name="Jackson L."/>
            <person name="Javaid M."/>
            <person name="Korchina V."/>
            <person name="Kovar C."/>
            <person name="Mata R."/>
            <person name="Mathew T."/>
            <person name="Ngo R."/>
            <person name="Nguyen L."/>
            <person name="Nguyen N."/>
            <person name="Okwuonu G."/>
            <person name="Ongeri F."/>
            <person name="Pham C."/>
            <person name="Simmons D."/>
            <person name="Wilczek-Boney K."/>
            <person name="Hale W."/>
            <person name="Jakkamsetti A."/>
            <person name="Pham P."/>
            <person name="Ruth R."/>
            <person name="San Lucas F."/>
            <person name="Warren J."/>
            <person name="Zhang J."/>
            <person name="Zhao Z."/>
            <person name="Zhou C."/>
            <person name="Zhu D."/>
            <person name="Lee S."/>
            <person name="Bess C."/>
            <person name="Blankenburg K."/>
            <person name="Forbes L."/>
            <person name="Fu Q."/>
            <person name="Gubbala S."/>
            <person name="Hirani K."/>
            <person name="Jayaseelan J.C."/>
            <person name="Lara F."/>
            <person name="Munidasa M."/>
            <person name="Palculict T."/>
            <person name="Patil S."/>
            <person name="Pu L.-L."/>
            <person name="Saada N."/>
            <person name="Tang L."/>
            <person name="Weissenberger G."/>
            <person name="Zhu Y."/>
            <person name="Hemphill L."/>
            <person name="Shang Y."/>
            <person name="Youmans B."/>
            <person name="Ayvaz T."/>
            <person name="Ross M."/>
            <person name="Santibanez J."/>
            <person name="Aqrawi P."/>
            <person name="Gross S."/>
            <person name="Joshi V."/>
            <person name="Fowler G."/>
            <person name="Nazareth L."/>
            <person name="Reid J."/>
            <person name="Worley K."/>
            <person name="Petrosino J."/>
            <person name="Highlander S."/>
            <person name="Gibbs R."/>
        </authorList>
    </citation>
    <scope>NUCLEOTIDE SEQUENCE [LARGE SCALE GENOMIC DNA]</scope>
    <source>
        <strain evidence="1 2">ATCC BAA-1200</strain>
    </source>
</reference>
<sequence length="45" mass="4798">MAGGLGSVNNQRFGGFCALKRHLPRCKYPPMDGIGSHLRLASAVL</sequence>
<dbReference type="HOGENOM" id="CLU_3202373_0_0_4"/>
<comment type="caution">
    <text evidence="1">The sequence shown here is derived from an EMBL/GenBank/DDBJ whole genome shotgun (WGS) entry which is preliminary data.</text>
</comment>
<name>F2BAN2_9NEIS</name>
<evidence type="ECO:0000313" key="2">
    <source>
        <dbReference type="Proteomes" id="UP000004105"/>
    </source>
</evidence>
<accession>F2BAN2</accession>
<evidence type="ECO:0000313" key="1">
    <source>
        <dbReference type="EMBL" id="EGF11647.1"/>
    </source>
</evidence>
<keyword evidence="2" id="KW-1185">Reference proteome</keyword>
<proteinExistence type="predicted"/>
<protein>
    <submittedName>
        <fullName evidence="1">Uncharacterized protein</fullName>
    </submittedName>
</protein>
<dbReference type="AlphaFoldDB" id="F2BAN2"/>
<dbReference type="EMBL" id="AFAY01000012">
    <property type="protein sequence ID" value="EGF11647.1"/>
    <property type="molecule type" value="Genomic_DNA"/>
</dbReference>
<organism evidence="1 2">
    <name type="scientific">Neisseria bacilliformis ATCC BAA-1200</name>
    <dbReference type="NCBI Taxonomy" id="888742"/>
    <lineage>
        <taxon>Bacteria</taxon>
        <taxon>Pseudomonadati</taxon>
        <taxon>Pseudomonadota</taxon>
        <taxon>Betaproteobacteria</taxon>
        <taxon>Neisseriales</taxon>
        <taxon>Neisseriaceae</taxon>
        <taxon>Neisseria</taxon>
    </lineage>
</organism>